<dbReference type="NCBIfam" id="TIGR03349">
    <property type="entry name" value="IV_VI_DotU"/>
    <property type="match status" value="1"/>
</dbReference>
<feature type="transmembrane region" description="Helical" evidence="1">
    <location>
        <begin position="220"/>
        <end position="242"/>
    </location>
</feature>
<dbReference type="RefSeq" id="WP_058501221.1">
    <property type="nucleotide sequence ID" value="NZ_CAAAJA010000008.1"/>
</dbReference>
<dbReference type="Gene3D" id="1.25.40.590">
    <property type="entry name" value="Type IV / VI secretion system, DotU"/>
    <property type="match status" value="1"/>
</dbReference>
<dbReference type="InterPro" id="IPR038522">
    <property type="entry name" value="T4/T6SS_DotU_sf"/>
</dbReference>
<keyword evidence="1" id="KW-0472">Membrane</keyword>
<comment type="caution">
    <text evidence="3">The sequence shown here is derived from an EMBL/GenBank/DDBJ whole genome shotgun (WGS) entry which is preliminary data.</text>
</comment>
<sequence>MSAESCSVSLVNQLTISMSKNVPKAYYRSKLFIAPYTTNPLIAAAGPLFSLLERLSISSVLPAINLIRDNIEHELHAFQSKLSASDYSQDLMAIAYYLLCATIDEMLAKSYLRLYGENTEFKAFTPLTSNKAGPQSRFFEIVNSIKESPNQYLDLIELAYYCLIAGFEGEQHFHANGRQNLDHLIEELYLLIQKHRVNKPYKLDKETHLPKTLPKNRKPILIAGLVGISIFLSVLGLSHLLLENKAKNVLFGHFQQSMMDH</sequence>
<dbReference type="AlphaFoldDB" id="A0A0W0W8M3"/>
<keyword evidence="1" id="KW-1133">Transmembrane helix</keyword>
<gene>
    <name evidence="3" type="ORF">Lisr_0850</name>
</gene>
<name>A0A0W0W8M3_9GAMM</name>
<dbReference type="EMBL" id="LNYH01000042">
    <property type="protein sequence ID" value="KTD28708.1"/>
    <property type="molecule type" value="Genomic_DNA"/>
</dbReference>
<dbReference type="PANTHER" id="PTHR38033:SF1">
    <property type="entry name" value="DOTU FAMILY TYPE IV_VI SECRETION SYSTEM PROTEIN"/>
    <property type="match status" value="1"/>
</dbReference>
<reference evidence="3 4" key="1">
    <citation type="submission" date="2015-11" db="EMBL/GenBank/DDBJ databases">
        <title>Genomic analysis of 38 Legionella species identifies large and diverse effector repertoires.</title>
        <authorList>
            <person name="Burstein D."/>
            <person name="Amaro F."/>
            <person name="Zusman T."/>
            <person name="Lifshitz Z."/>
            <person name="Cohen O."/>
            <person name="Gilbert J.A."/>
            <person name="Pupko T."/>
            <person name="Shuman H.A."/>
            <person name="Segal G."/>
        </authorList>
    </citation>
    <scope>NUCLEOTIDE SEQUENCE [LARGE SCALE GENOMIC DNA]</scope>
    <source>
        <strain evidence="3 4">Bercovier 4</strain>
    </source>
</reference>
<evidence type="ECO:0000256" key="1">
    <source>
        <dbReference type="SAM" id="Phobius"/>
    </source>
</evidence>
<dbReference type="InterPro" id="IPR017732">
    <property type="entry name" value="T4/T6SS_DotU"/>
</dbReference>
<dbReference type="Pfam" id="PF09850">
    <property type="entry name" value="DotU"/>
    <property type="match status" value="1"/>
</dbReference>
<organism evidence="3 4">
    <name type="scientific">Legionella israelensis</name>
    <dbReference type="NCBI Taxonomy" id="454"/>
    <lineage>
        <taxon>Bacteria</taxon>
        <taxon>Pseudomonadati</taxon>
        <taxon>Pseudomonadota</taxon>
        <taxon>Gammaproteobacteria</taxon>
        <taxon>Legionellales</taxon>
        <taxon>Legionellaceae</taxon>
        <taxon>Legionella</taxon>
    </lineage>
</organism>
<evidence type="ECO:0000313" key="4">
    <source>
        <dbReference type="Proteomes" id="UP000054761"/>
    </source>
</evidence>
<evidence type="ECO:0000313" key="3">
    <source>
        <dbReference type="EMBL" id="KTD28708.1"/>
    </source>
</evidence>
<dbReference type="STRING" id="454.Lisr_0850"/>
<dbReference type="PATRIC" id="fig|454.4.peg.914"/>
<feature type="domain" description="Type IV / VI secretion system DotU" evidence="2">
    <location>
        <begin position="40"/>
        <end position="238"/>
    </location>
</feature>
<accession>A0A0W0W8M3</accession>
<evidence type="ECO:0000259" key="2">
    <source>
        <dbReference type="Pfam" id="PF09850"/>
    </source>
</evidence>
<keyword evidence="4" id="KW-1185">Reference proteome</keyword>
<keyword evidence="1" id="KW-0812">Transmembrane</keyword>
<dbReference type="OrthoDB" id="345640at2"/>
<dbReference type="PANTHER" id="PTHR38033">
    <property type="entry name" value="MEMBRANE PROTEIN-RELATED"/>
    <property type="match status" value="1"/>
</dbReference>
<dbReference type="Proteomes" id="UP000054761">
    <property type="component" value="Unassembled WGS sequence"/>
</dbReference>
<protein>
    <submittedName>
        <fullName evidence="3">IcmH (DotU)</fullName>
    </submittedName>
</protein>
<dbReference type="NCBIfam" id="NF038228">
    <property type="entry name" value="IcmH_DotU_IVB"/>
    <property type="match status" value="1"/>
</dbReference>
<proteinExistence type="predicted"/>